<dbReference type="Pfam" id="PF14659">
    <property type="entry name" value="Phage_int_SAM_3"/>
    <property type="match status" value="1"/>
</dbReference>
<evidence type="ECO:0000256" key="3">
    <source>
        <dbReference type="ARBA" id="ARBA00023125"/>
    </source>
</evidence>
<reference evidence="10 11" key="1">
    <citation type="submission" date="2018-05" db="EMBL/GenBank/DDBJ databases">
        <authorList>
            <consortium name="PulseNet: The National Subtyping Network for Foodborne Disease Surveillance"/>
            <person name="Tarr C.L."/>
            <person name="Trees E."/>
            <person name="Katz L.S."/>
            <person name="Carleton-Romer H.A."/>
            <person name="Stroika S."/>
            <person name="Kucerova Z."/>
            <person name="Roache K.F."/>
            <person name="Sabol A.L."/>
            <person name="Besser J."/>
            <person name="Gerner-Smidt P."/>
        </authorList>
    </citation>
    <scope>NUCLEOTIDE SEQUENCE</scope>
    <source>
        <strain evidence="9">2014D-0197</strain>
        <strain evidence="8 11">2016D-0221</strain>
        <strain evidence="10">D4313</strain>
    </source>
</reference>
<proteinExistence type="inferred from homology"/>
<evidence type="ECO:0000313" key="9">
    <source>
        <dbReference type="EMBL" id="EAK0452712.1"/>
    </source>
</evidence>
<dbReference type="InterPro" id="IPR050808">
    <property type="entry name" value="Phage_Integrase"/>
</dbReference>
<keyword evidence="2" id="KW-0229">DNA integration</keyword>
<dbReference type="SUPFAM" id="SSF56349">
    <property type="entry name" value="DNA breaking-rejoining enzymes"/>
    <property type="match status" value="1"/>
</dbReference>
<dbReference type="PANTHER" id="PTHR30629:SF6">
    <property type="entry name" value="PROPHAGE INTEGRASE INTA-RELATED"/>
    <property type="match status" value="1"/>
</dbReference>
<dbReference type="InterPro" id="IPR004107">
    <property type="entry name" value="Integrase_SAM-like_N"/>
</dbReference>
<keyword evidence="3 5" id="KW-0238">DNA-binding</keyword>
<dbReference type="AlphaFoldDB" id="A0A5L4IKY6"/>
<feature type="domain" description="Core-binding (CB)" evidence="7">
    <location>
        <begin position="5"/>
        <end position="87"/>
    </location>
</feature>
<gene>
    <name evidence="9" type="ORF">AAH17_03460</name>
    <name evidence="10" type="ORF">AAH24_06420</name>
    <name evidence="8" type="ORF">BVH53_02980</name>
</gene>
<keyword evidence="4" id="KW-0233">DNA recombination</keyword>
<evidence type="ECO:0000256" key="4">
    <source>
        <dbReference type="ARBA" id="ARBA00023172"/>
    </source>
</evidence>
<dbReference type="GO" id="GO:0006310">
    <property type="term" value="P:DNA recombination"/>
    <property type="evidence" value="ECO:0007669"/>
    <property type="project" value="UniProtKB-KW"/>
</dbReference>
<dbReference type="InterPro" id="IPR044068">
    <property type="entry name" value="CB"/>
</dbReference>
<dbReference type="Gene3D" id="1.10.443.10">
    <property type="entry name" value="Intergrase catalytic core"/>
    <property type="match status" value="1"/>
</dbReference>
<dbReference type="Pfam" id="PF00589">
    <property type="entry name" value="Phage_integrase"/>
    <property type="match status" value="1"/>
</dbReference>
<sequence length="297" mass="35423">MIFNLTLNDVYYKYFDYIYIIVAKHTLEVDISYFNKHIKNNIGLRDIKDLTFLDLQLFCNNLIKQEYKIKTVYNILSKLKVVFKFAIKLKIIDSNPASDVILPKYDNRRYFSFSVELQEKYIKTIRDNKRDLISRDIFIFLLHGRRFSEVSKLEFKYVDFENKIYTVPCKINKAKRDMIYKMTDELYKILLKYYEKAKIAQNTNSPTGFIFINSVTNSHFTDIRRSWKNLLKTNNLPYIRLHDIRHLIGTYSINTLKLPIEHVQIALGHTDIKTTQRYITSSCDISKNVIDNFLNLK</sequence>
<dbReference type="GO" id="GO:0015074">
    <property type="term" value="P:DNA integration"/>
    <property type="evidence" value="ECO:0007669"/>
    <property type="project" value="UniProtKB-KW"/>
</dbReference>
<evidence type="ECO:0000259" key="7">
    <source>
        <dbReference type="PROSITE" id="PS51900"/>
    </source>
</evidence>
<dbReference type="PROSITE" id="PS51900">
    <property type="entry name" value="CB"/>
    <property type="match status" value="1"/>
</dbReference>
<organism evidence="10">
    <name type="scientific">Campylobacter fetus</name>
    <dbReference type="NCBI Taxonomy" id="196"/>
    <lineage>
        <taxon>Bacteria</taxon>
        <taxon>Pseudomonadati</taxon>
        <taxon>Campylobacterota</taxon>
        <taxon>Epsilonproteobacteria</taxon>
        <taxon>Campylobacterales</taxon>
        <taxon>Campylobacteraceae</taxon>
        <taxon>Campylobacter</taxon>
    </lineage>
</organism>
<dbReference type="EMBL" id="AACCXM010000004">
    <property type="protein sequence ID" value="EAK0468989.1"/>
    <property type="molecule type" value="Genomic_DNA"/>
</dbReference>
<evidence type="ECO:0000313" key="11">
    <source>
        <dbReference type="Proteomes" id="UP000557842"/>
    </source>
</evidence>
<dbReference type="InterPro" id="IPR010998">
    <property type="entry name" value="Integrase_recombinase_N"/>
</dbReference>
<feature type="domain" description="Tyr recombinase" evidence="6">
    <location>
        <begin position="108"/>
        <end position="291"/>
    </location>
</feature>
<dbReference type="InterPro" id="IPR011010">
    <property type="entry name" value="DNA_brk_join_enz"/>
</dbReference>
<comment type="similarity">
    <text evidence="1">Belongs to the 'phage' integrase family.</text>
</comment>
<dbReference type="Proteomes" id="UP000557842">
    <property type="component" value="Unassembled WGS sequence"/>
</dbReference>
<dbReference type="GO" id="GO:0003677">
    <property type="term" value="F:DNA binding"/>
    <property type="evidence" value="ECO:0007669"/>
    <property type="project" value="UniProtKB-UniRule"/>
</dbReference>
<dbReference type="EMBL" id="AABQDW010000003">
    <property type="protein sequence ID" value="EAI5407666.1"/>
    <property type="molecule type" value="Genomic_DNA"/>
</dbReference>
<dbReference type="EMBL" id="AACCXK010000004">
    <property type="protein sequence ID" value="EAK0452712.1"/>
    <property type="molecule type" value="Genomic_DNA"/>
</dbReference>
<name>A0A5L4IKY6_CAMFE</name>
<dbReference type="Gene3D" id="1.10.150.130">
    <property type="match status" value="1"/>
</dbReference>
<evidence type="ECO:0000256" key="2">
    <source>
        <dbReference type="ARBA" id="ARBA00022908"/>
    </source>
</evidence>
<comment type="caution">
    <text evidence="10">The sequence shown here is derived from an EMBL/GenBank/DDBJ whole genome shotgun (WGS) entry which is preliminary data.</text>
</comment>
<dbReference type="InterPro" id="IPR013762">
    <property type="entry name" value="Integrase-like_cat_sf"/>
</dbReference>
<dbReference type="InterPro" id="IPR002104">
    <property type="entry name" value="Integrase_catalytic"/>
</dbReference>
<evidence type="ECO:0000256" key="1">
    <source>
        <dbReference type="ARBA" id="ARBA00008857"/>
    </source>
</evidence>
<protein>
    <submittedName>
        <fullName evidence="10">Site-specific integrase</fullName>
    </submittedName>
</protein>
<dbReference type="PANTHER" id="PTHR30629">
    <property type="entry name" value="PROPHAGE INTEGRASE"/>
    <property type="match status" value="1"/>
</dbReference>
<evidence type="ECO:0000313" key="8">
    <source>
        <dbReference type="EMBL" id="EAI5407666.1"/>
    </source>
</evidence>
<evidence type="ECO:0000259" key="6">
    <source>
        <dbReference type="PROSITE" id="PS51898"/>
    </source>
</evidence>
<evidence type="ECO:0000313" key="10">
    <source>
        <dbReference type="EMBL" id="EAK0468989.1"/>
    </source>
</evidence>
<dbReference type="PROSITE" id="PS51898">
    <property type="entry name" value="TYR_RECOMBINASE"/>
    <property type="match status" value="1"/>
</dbReference>
<evidence type="ECO:0000256" key="5">
    <source>
        <dbReference type="PROSITE-ProRule" id="PRU01248"/>
    </source>
</evidence>
<accession>A0A5L4IKY6</accession>